<evidence type="ECO:0000256" key="1">
    <source>
        <dbReference type="ARBA" id="ARBA00012513"/>
    </source>
</evidence>
<dbReference type="GO" id="GO:0005737">
    <property type="term" value="C:cytoplasm"/>
    <property type="evidence" value="ECO:0007669"/>
    <property type="project" value="TreeGrafter"/>
</dbReference>
<feature type="compositionally biased region" description="Basic residues" evidence="10">
    <location>
        <begin position="1"/>
        <end position="13"/>
    </location>
</feature>
<dbReference type="PROSITE" id="PS50280">
    <property type="entry name" value="SET"/>
    <property type="match status" value="1"/>
</dbReference>
<evidence type="ECO:0000256" key="7">
    <source>
        <dbReference type="ARBA" id="ARBA00047899"/>
    </source>
</evidence>
<gene>
    <name evidence="12" type="ORF">G3M48_000073</name>
</gene>
<feature type="compositionally biased region" description="Acidic residues" evidence="10">
    <location>
        <begin position="102"/>
        <end position="120"/>
    </location>
</feature>
<dbReference type="SUPFAM" id="SSF82199">
    <property type="entry name" value="SET domain"/>
    <property type="match status" value="1"/>
</dbReference>
<keyword evidence="5" id="KW-0418">Kinase</keyword>
<dbReference type="GO" id="GO:0000278">
    <property type="term" value="P:mitotic cell cycle"/>
    <property type="evidence" value="ECO:0007669"/>
    <property type="project" value="TreeGrafter"/>
</dbReference>
<evidence type="ECO:0000256" key="3">
    <source>
        <dbReference type="ARBA" id="ARBA00022679"/>
    </source>
</evidence>
<evidence type="ECO:0000313" key="12">
    <source>
        <dbReference type="EMBL" id="KAK8150652.1"/>
    </source>
</evidence>
<keyword evidence="4" id="KW-0547">Nucleotide-binding</keyword>
<evidence type="ECO:0000256" key="2">
    <source>
        <dbReference type="ARBA" id="ARBA00022527"/>
    </source>
</evidence>
<dbReference type="EC" id="2.7.11.1" evidence="1"/>
<keyword evidence="2" id="KW-0723">Serine/threonine-protein kinase</keyword>
<protein>
    <recommendedName>
        <fullName evidence="1">non-specific serine/threonine protein kinase</fullName>
        <ecNumber evidence="1">2.7.11.1</ecNumber>
    </recommendedName>
</protein>
<organism evidence="12 13">
    <name type="scientific">Beauveria asiatica</name>
    <dbReference type="NCBI Taxonomy" id="1069075"/>
    <lineage>
        <taxon>Eukaryota</taxon>
        <taxon>Fungi</taxon>
        <taxon>Dikarya</taxon>
        <taxon>Ascomycota</taxon>
        <taxon>Pezizomycotina</taxon>
        <taxon>Sordariomycetes</taxon>
        <taxon>Hypocreomycetidae</taxon>
        <taxon>Hypocreales</taxon>
        <taxon>Cordycipitaceae</taxon>
        <taxon>Beauveria</taxon>
    </lineage>
</organism>
<dbReference type="InterPro" id="IPR001214">
    <property type="entry name" value="SET_dom"/>
</dbReference>
<dbReference type="PANTHER" id="PTHR24419">
    <property type="entry name" value="INTERLEUKIN-1 RECEPTOR-ASSOCIATED KINASE"/>
    <property type="match status" value="1"/>
</dbReference>
<dbReference type="Gene3D" id="3.90.1410.10">
    <property type="entry name" value="set domain protein methyltransferase, domain 1"/>
    <property type="match status" value="1"/>
</dbReference>
<keyword evidence="6" id="KW-0067">ATP-binding</keyword>
<dbReference type="Proteomes" id="UP001397290">
    <property type="component" value="Unassembled WGS sequence"/>
</dbReference>
<dbReference type="InterPro" id="IPR024604">
    <property type="entry name" value="GSG2_C"/>
</dbReference>
<keyword evidence="9" id="KW-0175">Coiled coil</keyword>
<feature type="region of interest" description="Disordered" evidence="10">
    <location>
        <begin position="1"/>
        <end position="122"/>
    </location>
</feature>
<evidence type="ECO:0000256" key="6">
    <source>
        <dbReference type="ARBA" id="ARBA00022840"/>
    </source>
</evidence>
<comment type="catalytic activity">
    <reaction evidence="8">
        <text>L-seryl-[protein] + ATP = O-phospho-L-seryl-[protein] + ADP + H(+)</text>
        <dbReference type="Rhea" id="RHEA:17989"/>
        <dbReference type="Rhea" id="RHEA-COMP:9863"/>
        <dbReference type="Rhea" id="RHEA-COMP:11604"/>
        <dbReference type="ChEBI" id="CHEBI:15378"/>
        <dbReference type="ChEBI" id="CHEBI:29999"/>
        <dbReference type="ChEBI" id="CHEBI:30616"/>
        <dbReference type="ChEBI" id="CHEBI:83421"/>
        <dbReference type="ChEBI" id="CHEBI:456216"/>
        <dbReference type="EC" id="2.7.11.1"/>
    </reaction>
</comment>
<dbReference type="SMART" id="SM01331">
    <property type="entry name" value="DUF3635"/>
    <property type="match status" value="1"/>
</dbReference>
<dbReference type="GO" id="GO:0005524">
    <property type="term" value="F:ATP binding"/>
    <property type="evidence" value="ECO:0007669"/>
    <property type="project" value="UniProtKB-KW"/>
</dbReference>
<evidence type="ECO:0000313" key="13">
    <source>
        <dbReference type="Proteomes" id="UP001397290"/>
    </source>
</evidence>
<dbReference type="Gene3D" id="1.10.510.10">
    <property type="entry name" value="Transferase(Phosphotransferase) domain 1"/>
    <property type="match status" value="1"/>
</dbReference>
<comment type="caution">
    <text evidence="12">The sequence shown here is derived from an EMBL/GenBank/DDBJ whole genome shotgun (WGS) entry which is preliminary data.</text>
</comment>
<feature type="coiled-coil region" evidence="9">
    <location>
        <begin position="837"/>
        <end position="864"/>
    </location>
</feature>
<dbReference type="Pfam" id="PF12330">
    <property type="entry name" value="Haspin_kinase"/>
    <property type="match status" value="1"/>
</dbReference>
<evidence type="ECO:0000256" key="9">
    <source>
        <dbReference type="SAM" id="Coils"/>
    </source>
</evidence>
<dbReference type="SUPFAM" id="SSF56112">
    <property type="entry name" value="Protein kinase-like (PK-like)"/>
    <property type="match status" value="1"/>
</dbReference>
<dbReference type="InterPro" id="IPR046341">
    <property type="entry name" value="SET_dom_sf"/>
</dbReference>
<proteinExistence type="predicted"/>
<dbReference type="InterPro" id="IPR011009">
    <property type="entry name" value="Kinase-like_dom_sf"/>
</dbReference>
<evidence type="ECO:0000256" key="10">
    <source>
        <dbReference type="SAM" id="MobiDB-lite"/>
    </source>
</evidence>
<dbReference type="GO" id="GO:0035556">
    <property type="term" value="P:intracellular signal transduction"/>
    <property type="evidence" value="ECO:0007669"/>
    <property type="project" value="TreeGrafter"/>
</dbReference>
<feature type="compositionally biased region" description="Basic and acidic residues" evidence="10">
    <location>
        <begin position="59"/>
        <end position="91"/>
    </location>
</feature>
<evidence type="ECO:0000256" key="5">
    <source>
        <dbReference type="ARBA" id="ARBA00022777"/>
    </source>
</evidence>
<sequence length="897" mass="101856">MARKATYGKRSKASKAERLFAELPQSPMRKPPASKAANQPKEPEPATMRDLTEQLSEIKILDESDKEDRKVPRLSRKESKKVIKEEPPVADEHEDNTPQCSDTEENFASEDESEYEEESSAETTLRILTWEDVCPYGDRIEKIAEASYAEVYRVTNDRGTSIIKVIRLHSPIKAKTKMQERAKLVDEEPHSEADINGELQISEWLADIPGFVVYKERYVVQGKATRQLLDTHQVFQRRMKRQDPGRAQFYPSPSRYLDDTRFLVVELGDAGIALEDWRLTTENQLWDIFFLVAVALARAEDIAMFEHRDLHEGNLCIRQAHEPSARPYQSDGRFYGYSGLDITILDYGLSRAEDLSIDYAKPVSNDLEKDLSFFTSTHAPQCNVYRQMRSFLLRADRVCLPPAEHTTPYAKGIDGPISWDVFAPYSNVLWLAYLYLYLVSNFKGDKKALQNFRCTTQELWKYLDPNARDDVPCFSCAADVVCFGVEAGWIAESQLAGSGHSIIEREESIITSRDDDEDETVSPRRLPRRRVVLDGVEPRSISGRGLGMVATRRINVRDEQLTFAINLLTISQEGDVVVTVPTSAIRSRHTLPKALMARAPTNMTLHGLLAADLLLYPTSSGVWGKLVPSLADFNSSTSFFWPNLLRKQQTKFQQDWYHAKKVLPDLAEQEYQYSWFLVGTRPFYYEIEATLSYPSHDRLALLPVADMFNHASAGCSVAFSTEAYDITADRAYRAGDEVYTSYGTAFQRLSTHRVRIRAAGQSVGPALSGQAHGGAVGERLTGRLHAAGRFAARREDLGCDARACQWWWRAGMGDWMHSKEDADGTLAEARAMLPEFLAEFRGDVEDHRRRIRELRDDANAAKMDMLLQRWNQLDELAWAKGRAKQQSRGKDTKNKIR</sequence>
<dbReference type="EMBL" id="JAAHCF010000010">
    <property type="protein sequence ID" value="KAK8150652.1"/>
    <property type="molecule type" value="Genomic_DNA"/>
</dbReference>
<keyword evidence="13" id="KW-1185">Reference proteome</keyword>
<dbReference type="GO" id="GO:0072354">
    <property type="term" value="F:histone H3T3 kinase activity"/>
    <property type="evidence" value="ECO:0007669"/>
    <property type="project" value="TreeGrafter"/>
</dbReference>
<dbReference type="Gene3D" id="3.30.200.20">
    <property type="entry name" value="Phosphorylase Kinase, domain 1"/>
    <property type="match status" value="1"/>
</dbReference>
<dbReference type="PANTHER" id="PTHR24419:SF18">
    <property type="entry name" value="SERINE_THREONINE-PROTEIN KINASE HASPIN"/>
    <property type="match status" value="1"/>
</dbReference>
<evidence type="ECO:0000256" key="8">
    <source>
        <dbReference type="ARBA" id="ARBA00048679"/>
    </source>
</evidence>
<evidence type="ECO:0000259" key="11">
    <source>
        <dbReference type="PROSITE" id="PS50280"/>
    </source>
</evidence>
<keyword evidence="3" id="KW-0808">Transferase</keyword>
<reference evidence="12 13" key="1">
    <citation type="submission" date="2020-02" db="EMBL/GenBank/DDBJ databases">
        <title>Comparative genomics of the hypocrealean fungal genus Beauvera.</title>
        <authorList>
            <person name="Showalter D.N."/>
            <person name="Bushley K.E."/>
            <person name="Rehner S.A."/>
        </authorList>
    </citation>
    <scope>NUCLEOTIDE SEQUENCE [LARGE SCALE GENOMIC DNA]</scope>
    <source>
        <strain evidence="12 13">ARSEF4384</strain>
    </source>
</reference>
<comment type="catalytic activity">
    <reaction evidence="7">
        <text>L-threonyl-[protein] + ATP = O-phospho-L-threonyl-[protein] + ADP + H(+)</text>
        <dbReference type="Rhea" id="RHEA:46608"/>
        <dbReference type="Rhea" id="RHEA-COMP:11060"/>
        <dbReference type="Rhea" id="RHEA-COMP:11605"/>
        <dbReference type="ChEBI" id="CHEBI:15378"/>
        <dbReference type="ChEBI" id="CHEBI:30013"/>
        <dbReference type="ChEBI" id="CHEBI:30616"/>
        <dbReference type="ChEBI" id="CHEBI:61977"/>
        <dbReference type="ChEBI" id="CHEBI:456216"/>
        <dbReference type="EC" id="2.7.11.1"/>
    </reaction>
</comment>
<dbReference type="AlphaFoldDB" id="A0AAW0S892"/>
<dbReference type="GO" id="GO:0005634">
    <property type="term" value="C:nucleus"/>
    <property type="evidence" value="ECO:0007669"/>
    <property type="project" value="TreeGrafter"/>
</dbReference>
<feature type="domain" description="SET" evidence="11">
    <location>
        <begin position="534"/>
        <end position="743"/>
    </location>
</feature>
<evidence type="ECO:0000256" key="4">
    <source>
        <dbReference type="ARBA" id="ARBA00022741"/>
    </source>
</evidence>
<name>A0AAW0S892_9HYPO</name>
<accession>A0AAW0S892</accession>